<keyword evidence="3" id="KW-1185">Reference proteome</keyword>
<accession>A0A1G7A116</accession>
<evidence type="ECO:0000313" key="2">
    <source>
        <dbReference type="EMBL" id="SDE08323.1"/>
    </source>
</evidence>
<dbReference type="InterPro" id="IPR029464">
    <property type="entry name" value="HSDR_N"/>
</dbReference>
<dbReference type="EMBL" id="FNAN01000003">
    <property type="protein sequence ID" value="SDE08323.1"/>
    <property type="molecule type" value="Genomic_DNA"/>
</dbReference>
<reference evidence="3" key="1">
    <citation type="submission" date="2016-10" db="EMBL/GenBank/DDBJ databases">
        <authorList>
            <person name="Varghese N."/>
            <person name="Submissions S."/>
        </authorList>
    </citation>
    <scope>NUCLEOTIDE SEQUENCE [LARGE SCALE GENOMIC DNA]</scope>
    <source>
        <strain evidence="3">DSM 25329</strain>
    </source>
</reference>
<dbReference type="Pfam" id="PF13588">
    <property type="entry name" value="HSDR_N_2"/>
    <property type="match status" value="1"/>
</dbReference>
<sequence>MESLNLPGFAHKVKQVNGKPHIFDIIRRKFVTLTPEEWVRQHFIHLLITHYGYPKSLFAVETGLQYNTLAKRTDIMVLSNNALPFLLVECKAPFVSVTDATFAQISRYNFTLQPQYLAVTNGMAHYCFRAVNGQIHFMDDFPKYRDFNS</sequence>
<dbReference type="STRING" id="659014.SAMN04487996_103297"/>
<dbReference type="AlphaFoldDB" id="A0A1G7A116"/>
<dbReference type="Proteomes" id="UP000198748">
    <property type="component" value="Unassembled WGS sequence"/>
</dbReference>
<gene>
    <name evidence="2" type="ORF">SAMN04487996_103297</name>
</gene>
<proteinExistence type="predicted"/>
<dbReference type="OrthoDB" id="9790377at2"/>
<feature type="domain" description="Type I restriction enzyme R protein N-terminal" evidence="1">
    <location>
        <begin position="35"/>
        <end position="142"/>
    </location>
</feature>
<organism evidence="2 3">
    <name type="scientific">Dyadobacter soli</name>
    <dbReference type="NCBI Taxonomy" id="659014"/>
    <lineage>
        <taxon>Bacteria</taxon>
        <taxon>Pseudomonadati</taxon>
        <taxon>Bacteroidota</taxon>
        <taxon>Cytophagia</taxon>
        <taxon>Cytophagales</taxon>
        <taxon>Spirosomataceae</taxon>
        <taxon>Dyadobacter</taxon>
    </lineage>
</organism>
<protein>
    <submittedName>
        <fullName evidence="2">Type I restriction enzyme R protein N terminus (HSDR_N)</fullName>
    </submittedName>
</protein>
<evidence type="ECO:0000259" key="1">
    <source>
        <dbReference type="Pfam" id="PF13588"/>
    </source>
</evidence>
<evidence type="ECO:0000313" key="3">
    <source>
        <dbReference type="Proteomes" id="UP000198748"/>
    </source>
</evidence>
<dbReference type="RefSeq" id="WP_090147567.1">
    <property type="nucleotide sequence ID" value="NZ_FNAN01000003.1"/>
</dbReference>
<name>A0A1G7A116_9BACT</name>